<dbReference type="EMBL" id="JADFTS010000008">
    <property type="protein sequence ID" value="KAF9591852.1"/>
    <property type="molecule type" value="Genomic_DNA"/>
</dbReference>
<feature type="region of interest" description="Disordered" evidence="3">
    <location>
        <begin position="469"/>
        <end position="513"/>
    </location>
</feature>
<accession>A0A835H535</accession>
<dbReference type="Pfam" id="PF12854">
    <property type="entry name" value="PPR_1"/>
    <property type="match status" value="1"/>
</dbReference>
<gene>
    <name evidence="4" type="ORF">IFM89_008647</name>
</gene>
<evidence type="ECO:0008006" key="6">
    <source>
        <dbReference type="Google" id="ProtNLM"/>
    </source>
</evidence>
<dbReference type="OrthoDB" id="1886324at2759"/>
<evidence type="ECO:0000313" key="4">
    <source>
        <dbReference type="EMBL" id="KAF9591852.1"/>
    </source>
</evidence>
<dbReference type="PANTHER" id="PTHR36005">
    <property type="entry name" value="DNA LIGASE-LIKE PROTEIN"/>
    <property type="match status" value="1"/>
</dbReference>
<dbReference type="NCBIfam" id="TIGR00756">
    <property type="entry name" value="PPR"/>
    <property type="match status" value="3"/>
</dbReference>
<dbReference type="InterPro" id="IPR002885">
    <property type="entry name" value="PPR_rpt"/>
</dbReference>
<feature type="region of interest" description="Disordered" evidence="3">
    <location>
        <begin position="550"/>
        <end position="579"/>
    </location>
</feature>
<organism evidence="4 5">
    <name type="scientific">Coptis chinensis</name>
    <dbReference type="NCBI Taxonomy" id="261450"/>
    <lineage>
        <taxon>Eukaryota</taxon>
        <taxon>Viridiplantae</taxon>
        <taxon>Streptophyta</taxon>
        <taxon>Embryophyta</taxon>
        <taxon>Tracheophyta</taxon>
        <taxon>Spermatophyta</taxon>
        <taxon>Magnoliopsida</taxon>
        <taxon>Ranunculales</taxon>
        <taxon>Ranunculaceae</taxon>
        <taxon>Coptidoideae</taxon>
        <taxon>Coptis</taxon>
    </lineage>
</organism>
<dbReference type="FunFam" id="1.25.40.10:FF:000158">
    <property type="entry name" value="pentatricopeptide repeat-containing protein At2g33680"/>
    <property type="match status" value="1"/>
</dbReference>
<dbReference type="Pfam" id="PF01535">
    <property type="entry name" value="PPR"/>
    <property type="match status" value="2"/>
</dbReference>
<dbReference type="PANTHER" id="PTHR36005:SF1">
    <property type="entry name" value="DNA LIGASE-LIKE PROTEIN"/>
    <property type="match status" value="1"/>
</dbReference>
<evidence type="ECO:0000256" key="3">
    <source>
        <dbReference type="SAM" id="MobiDB-lite"/>
    </source>
</evidence>
<keyword evidence="1" id="KW-0677">Repeat</keyword>
<keyword evidence="5" id="KW-1185">Reference proteome</keyword>
<evidence type="ECO:0000256" key="1">
    <source>
        <dbReference type="ARBA" id="ARBA00022737"/>
    </source>
</evidence>
<evidence type="ECO:0000313" key="5">
    <source>
        <dbReference type="Proteomes" id="UP000631114"/>
    </source>
</evidence>
<comment type="caution">
    <text evidence="4">The sequence shown here is derived from an EMBL/GenBank/DDBJ whole genome shotgun (WGS) entry which is preliminary data.</text>
</comment>
<dbReference type="PROSITE" id="PS51375">
    <property type="entry name" value="PPR"/>
    <property type="match status" value="2"/>
</dbReference>
<feature type="compositionally biased region" description="Acidic residues" evidence="3">
    <location>
        <begin position="490"/>
        <end position="503"/>
    </location>
</feature>
<dbReference type="Gene3D" id="1.25.40.10">
    <property type="entry name" value="Tetratricopeptide repeat domain"/>
    <property type="match status" value="2"/>
</dbReference>
<feature type="repeat" description="PPR" evidence="2">
    <location>
        <begin position="36"/>
        <end position="70"/>
    </location>
</feature>
<name>A0A835H535_9MAGN</name>
<protein>
    <recommendedName>
        <fullName evidence="6">Pentatricopeptide repeat-containing protein</fullName>
    </recommendedName>
</protein>
<proteinExistence type="predicted"/>
<dbReference type="Proteomes" id="UP000631114">
    <property type="component" value="Unassembled WGS sequence"/>
</dbReference>
<dbReference type="InterPro" id="IPR011990">
    <property type="entry name" value="TPR-like_helical_dom_sf"/>
</dbReference>
<dbReference type="GO" id="GO:0099402">
    <property type="term" value="P:plant organ development"/>
    <property type="evidence" value="ECO:0007669"/>
    <property type="project" value="UniProtKB-ARBA"/>
</dbReference>
<evidence type="ECO:0000256" key="2">
    <source>
        <dbReference type="PROSITE-ProRule" id="PRU00708"/>
    </source>
</evidence>
<sequence>MPHKDTFTWDSIITALTKSGFLDEAFKLFNSMPHPDQCSWNSMVSAFAQHDHFEEALDSFVRMHREDFLLNGYSYSSALSAGLVDMKMERVHMANPLHLRKCPQRLCQPVGETGSYSRPETWNPNGKGNEVLALFSRMLRSGERPDHVMMIGVLSACSHAGMVEEGWRYFYSMRQEHGLVPSKDHYTCMVDAFWGGQAAPREAKMFIESMPMEADTVLWGSLLASCKVHGNLEMGTHVAEKLLELDPSNFGPYVLGVLLSNIDAACKPVPLVQKPISSILEKIQQRKLEVSKKLSIMNNHVETNEFSRVVVLDLHPEQVCDDSLGEDKELAEEPLDEESKCVFRAPINDTQDLSDGFQTSDEEDLEDSPVEEVLAPSVLTMNLKLDSAPLDDMYDSEEPFDTLILFSLLCMDNGTVVAQFSYPVLAFRDTDRPNCSSDEEDYDKENIDPHACKASEEEVYPKGDPVKAFVDDEAEEKDDSDNDLMRFKENEEDEENEESEEFNDPIVSGYKEKPIDNAKRDQLHRMWLEQQDAAATDNVLQRLKCGGNQLREPIALEEEGDDEKEADGEDFDKDSMDDASTKCCVDKFKKIKADDVSDVH</sequence>
<feature type="compositionally biased region" description="Acidic residues" evidence="3">
    <location>
        <begin position="471"/>
        <end position="482"/>
    </location>
</feature>
<feature type="compositionally biased region" description="Acidic residues" evidence="3">
    <location>
        <begin position="555"/>
        <end position="572"/>
    </location>
</feature>
<dbReference type="AlphaFoldDB" id="A0A835H535"/>
<reference evidence="4 5" key="1">
    <citation type="submission" date="2020-10" db="EMBL/GenBank/DDBJ databases">
        <title>The Coptis chinensis genome and diversification of protoberbering-type alkaloids.</title>
        <authorList>
            <person name="Wang B."/>
            <person name="Shu S."/>
            <person name="Song C."/>
            <person name="Liu Y."/>
        </authorList>
    </citation>
    <scope>NUCLEOTIDE SEQUENCE [LARGE SCALE GENOMIC DNA]</scope>
    <source>
        <strain evidence="4">HL-2020</strain>
        <tissue evidence="4">Leaf</tissue>
    </source>
</reference>
<feature type="repeat" description="PPR" evidence="2">
    <location>
        <begin position="5"/>
        <end position="35"/>
    </location>
</feature>